<protein>
    <submittedName>
        <fullName evidence="3">DUF4190 domain-containing protein</fullName>
    </submittedName>
</protein>
<name>A0A9D1ITS0_9FIRM</name>
<feature type="domain" description="DUF4190" evidence="2">
    <location>
        <begin position="9"/>
        <end position="77"/>
    </location>
</feature>
<reference evidence="3" key="2">
    <citation type="journal article" date="2021" name="PeerJ">
        <title>Extensive microbial diversity within the chicken gut microbiome revealed by metagenomics and culture.</title>
        <authorList>
            <person name="Gilroy R."/>
            <person name="Ravi A."/>
            <person name="Getino M."/>
            <person name="Pursley I."/>
            <person name="Horton D.L."/>
            <person name="Alikhan N.F."/>
            <person name="Baker D."/>
            <person name="Gharbi K."/>
            <person name="Hall N."/>
            <person name="Watson M."/>
            <person name="Adriaenssens E.M."/>
            <person name="Foster-Nyarko E."/>
            <person name="Jarju S."/>
            <person name="Secka A."/>
            <person name="Antonio M."/>
            <person name="Oren A."/>
            <person name="Chaudhuri R.R."/>
            <person name="La Ragione R."/>
            <person name="Hildebrand F."/>
            <person name="Pallen M.J."/>
        </authorList>
    </citation>
    <scope>NUCLEOTIDE SEQUENCE</scope>
    <source>
        <strain evidence="3">4509</strain>
    </source>
</reference>
<keyword evidence="1" id="KW-0472">Membrane</keyword>
<sequence>MNQNNGKGMSIAALVCGILGVVLCWVPIASWVVLVLSILGIVFGANGMKKCKATGQSQGLAIAGLVCGIVGAVFSLIGAICTTCAMCAYCTTYNSLSSIAYLY</sequence>
<evidence type="ECO:0000256" key="1">
    <source>
        <dbReference type="SAM" id="Phobius"/>
    </source>
</evidence>
<dbReference type="Pfam" id="PF13828">
    <property type="entry name" value="DUF4190"/>
    <property type="match status" value="1"/>
</dbReference>
<dbReference type="InterPro" id="IPR025241">
    <property type="entry name" value="DUF4190"/>
</dbReference>
<proteinExistence type="predicted"/>
<comment type="caution">
    <text evidence="3">The sequence shown here is derived from an EMBL/GenBank/DDBJ whole genome shotgun (WGS) entry which is preliminary data.</text>
</comment>
<dbReference type="EMBL" id="DVMX01000163">
    <property type="protein sequence ID" value="HIU42601.1"/>
    <property type="molecule type" value="Genomic_DNA"/>
</dbReference>
<organism evidence="3 4">
    <name type="scientific">Candidatus Egerieicola faecale</name>
    <dbReference type="NCBI Taxonomy" id="2840774"/>
    <lineage>
        <taxon>Bacteria</taxon>
        <taxon>Bacillati</taxon>
        <taxon>Bacillota</taxon>
        <taxon>Clostridia</taxon>
        <taxon>Eubacteriales</taxon>
        <taxon>Oscillospiraceae</taxon>
        <taxon>Oscillospiraceae incertae sedis</taxon>
        <taxon>Candidatus Egerieicola</taxon>
    </lineage>
</organism>
<evidence type="ECO:0000313" key="3">
    <source>
        <dbReference type="EMBL" id="HIU42601.1"/>
    </source>
</evidence>
<evidence type="ECO:0000259" key="2">
    <source>
        <dbReference type="Pfam" id="PF13828"/>
    </source>
</evidence>
<feature type="transmembrane region" description="Helical" evidence="1">
    <location>
        <begin position="60"/>
        <end position="80"/>
    </location>
</feature>
<evidence type="ECO:0000313" key="4">
    <source>
        <dbReference type="Proteomes" id="UP000824082"/>
    </source>
</evidence>
<dbReference type="AlphaFoldDB" id="A0A9D1ITS0"/>
<keyword evidence="1" id="KW-1133">Transmembrane helix</keyword>
<dbReference type="Proteomes" id="UP000824082">
    <property type="component" value="Unassembled WGS sequence"/>
</dbReference>
<reference evidence="3" key="1">
    <citation type="submission" date="2020-10" db="EMBL/GenBank/DDBJ databases">
        <authorList>
            <person name="Gilroy R."/>
        </authorList>
    </citation>
    <scope>NUCLEOTIDE SEQUENCE</scope>
    <source>
        <strain evidence="3">4509</strain>
    </source>
</reference>
<accession>A0A9D1ITS0</accession>
<feature type="transmembrane region" description="Helical" evidence="1">
    <location>
        <begin position="12"/>
        <end position="39"/>
    </location>
</feature>
<gene>
    <name evidence="3" type="ORF">IAD19_08650</name>
</gene>
<keyword evidence="1" id="KW-0812">Transmembrane</keyword>